<dbReference type="Pfam" id="PF20130">
    <property type="entry name" value="DUF6520"/>
    <property type="match status" value="1"/>
</dbReference>
<gene>
    <name evidence="2" type="ORF">RM539_10585</name>
</gene>
<sequence>MKTRKLMLPMMAFICAIGMAFTSADVVEDQSTGYIFRNDAWQPVTVDCGDGELNCEVKFSQNGQEYPVFESDLETMRTGGATEAILINP</sequence>
<accession>A0ABU3D7P5</accession>
<proteinExistence type="predicted"/>
<organism evidence="2 3">
    <name type="scientific">Autumnicola musiva</name>
    <dbReference type="NCBI Taxonomy" id="3075589"/>
    <lineage>
        <taxon>Bacteria</taxon>
        <taxon>Pseudomonadati</taxon>
        <taxon>Bacteroidota</taxon>
        <taxon>Flavobacteriia</taxon>
        <taxon>Flavobacteriales</taxon>
        <taxon>Flavobacteriaceae</taxon>
        <taxon>Autumnicola</taxon>
    </lineage>
</organism>
<protein>
    <submittedName>
        <fullName evidence="2">DUF6520 family protein</fullName>
    </submittedName>
</protein>
<dbReference type="EMBL" id="JAVRHK010000007">
    <property type="protein sequence ID" value="MDT0677028.1"/>
    <property type="molecule type" value="Genomic_DNA"/>
</dbReference>
<evidence type="ECO:0000313" key="3">
    <source>
        <dbReference type="Proteomes" id="UP001262582"/>
    </source>
</evidence>
<reference evidence="2 3" key="1">
    <citation type="submission" date="2023-09" db="EMBL/GenBank/DDBJ databases">
        <authorList>
            <person name="Rey-Velasco X."/>
        </authorList>
    </citation>
    <scope>NUCLEOTIDE SEQUENCE [LARGE SCALE GENOMIC DNA]</scope>
    <source>
        <strain evidence="2 3">F117</strain>
    </source>
</reference>
<keyword evidence="3" id="KW-1185">Reference proteome</keyword>
<keyword evidence="1" id="KW-0732">Signal</keyword>
<comment type="caution">
    <text evidence="2">The sequence shown here is derived from an EMBL/GenBank/DDBJ whole genome shotgun (WGS) entry which is preliminary data.</text>
</comment>
<name>A0ABU3D7P5_9FLAO</name>
<dbReference type="InterPro" id="IPR045391">
    <property type="entry name" value="DUF6520"/>
</dbReference>
<feature type="signal peptide" evidence="1">
    <location>
        <begin position="1"/>
        <end position="20"/>
    </location>
</feature>
<evidence type="ECO:0000256" key="1">
    <source>
        <dbReference type="SAM" id="SignalP"/>
    </source>
</evidence>
<dbReference type="Proteomes" id="UP001262582">
    <property type="component" value="Unassembled WGS sequence"/>
</dbReference>
<evidence type="ECO:0000313" key="2">
    <source>
        <dbReference type="EMBL" id="MDT0677028.1"/>
    </source>
</evidence>
<dbReference type="RefSeq" id="WP_311503373.1">
    <property type="nucleotide sequence ID" value="NZ_JAVRHK010000007.1"/>
</dbReference>
<feature type="chain" id="PRO_5046746440" evidence="1">
    <location>
        <begin position="21"/>
        <end position="89"/>
    </location>
</feature>